<evidence type="ECO:0000256" key="1">
    <source>
        <dbReference type="SAM" id="Phobius"/>
    </source>
</evidence>
<comment type="caution">
    <text evidence="3">The sequence shown here is derived from an EMBL/GenBank/DDBJ whole genome shotgun (WGS) entry which is preliminary data.</text>
</comment>
<dbReference type="InterPro" id="IPR003675">
    <property type="entry name" value="Rce1/LyrA-like_dom"/>
</dbReference>
<dbReference type="Pfam" id="PF02517">
    <property type="entry name" value="Rce1-like"/>
    <property type="match status" value="1"/>
</dbReference>
<feature type="transmembrane region" description="Helical" evidence="1">
    <location>
        <begin position="158"/>
        <end position="175"/>
    </location>
</feature>
<feature type="transmembrane region" description="Helical" evidence="1">
    <location>
        <begin position="101"/>
        <end position="123"/>
    </location>
</feature>
<reference evidence="3 4" key="1">
    <citation type="submission" date="2023-07" db="EMBL/GenBank/DDBJ databases">
        <title>Sorghum-associated microbial communities from plants grown in Nebraska, USA.</title>
        <authorList>
            <person name="Schachtman D."/>
        </authorList>
    </citation>
    <scope>NUCLEOTIDE SEQUENCE [LARGE SCALE GENOMIC DNA]</scope>
    <source>
        <strain evidence="3 4">BE332</strain>
    </source>
</reference>
<evidence type="ECO:0000313" key="4">
    <source>
        <dbReference type="Proteomes" id="UP001239626"/>
    </source>
</evidence>
<feature type="transmembrane region" description="Helical" evidence="1">
    <location>
        <begin position="205"/>
        <end position="226"/>
    </location>
</feature>
<dbReference type="Proteomes" id="UP001239626">
    <property type="component" value="Unassembled WGS sequence"/>
</dbReference>
<evidence type="ECO:0000313" key="3">
    <source>
        <dbReference type="EMBL" id="MDQ0372420.1"/>
    </source>
</evidence>
<accession>A0ABU0EAX8</accession>
<keyword evidence="1" id="KW-0472">Membrane</keyword>
<dbReference type="EMBL" id="JAUSVB010000001">
    <property type="protein sequence ID" value="MDQ0372420.1"/>
    <property type="molecule type" value="Genomic_DNA"/>
</dbReference>
<sequence>MSAALATAPTSPSTTSATPDYPFYNGLPSRISGAGWATILAAVAVGGAADMFLPVGGPAWFSTLVHGLIFVAIPLVAFVLVARPDWRVLFRGVGRREVKLWFGFAALNVVITSVVGVALSQVLDMQANPMAGALADLSGGDQVATFLAMVPQLFGEELFTILILLATLTLLFRVVRLPRRAAVVGAWLVATLVFAAIHLPTYGGNILQCLAVIGVARVVLLVPFLLTKNIWASTGAHVLNDWTLFGIGLVTAGAVA</sequence>
<proteinExistence type="predicted"/>
<dbReference type="RefSeq" id="WP_307489886.1">
    <property type="nucleotide sequence ID" value="NZ_JAUSVB010000001.1"/>
</dbReference>
<evidence type="ECO:0000259" key="2">
    <source>
        <dbReference type="Pfam" id="PF02517"/>
    </source>
</evidence>
<gene>
    <name evidence="3" type="ORF">J2X26_000717</name>
</gene>
<name>A0ABU0EAX8_9CELL</name>
<keyword evidence="4" id="KW-1185">Reference proteome</keyword>
<protein>
    <recommendedName>
        <fullName evidence="2">CAAX prenyl protease 2/Lysostaphin resistance protein A-like domain-containing protein</fullName>
    </recommendedName>
</protein>
<keyword evidence="1" id="KW-0812">Transmembrane</keyword>
<feature type="transmembrane region" description="Helical" evidence="1">
    <location>
        <begin position="182"/>
        <end position="199"/>
    </location>
</feature>
<feature type="transmembrane region" description="Helical" evidence="1">
    <location>
        <begin position="34"/>
        <end position="53"/>
    </location>
</feature>
<feature type="transmembrane region" description="Helical" evidence="1">
    <location>
        <begin position="59"/>
        <end position="81"/>
    </location>
</feature>
<feature type="domain" description="CAAX prenyl protease 2/Lysostaphin resistance protein A-like" evidence="2">
    <location>
        <begin position="145"/>
        <end position="242"/>
    </location>
</feature>
<keyword evidence="1" id="KW-1133">Transmembrane helix</keyword>
<organism evidence="3 4">
    <name type="scientific">Cellulomonas humilata</name>
    <dbReference type="NCBI Taxonomy" id="144055"/>
    <lineage>
        <taxon>Bacteria</taxon>
        <taxon>Bacillati</taxon>
        <taxon>Actinomycetota</taxon>
        <taxon>Actinomycetes</taxon>
        <taxon>Micrococcales</taxon>
        <taxon>Cellulomonadaceae</taxon>
        <taxon>Cellulomonas</taxon>
    </lineage>
</organism>